<dbReference type="AlphaFoldDB" id="A0A6A5YJF8"/>
<dbReference type="Proteomes" id="UP000799770">
    <property type="component" value="Unassembled WGS sequence"/>
</dbReference>
<dbReference type="SUPFAM" id="SSF48208">
    <property type="entry name" value="Six-hairpin glycosidases"/>
    <property type="match status" value="1"/>
</dbReference>
<dbReference type="EMBL" id="ML977355">
    <property type="protein sequence ID" value="KAF2107236.1"/>
    <property type="molecule type" value="Genomic_DNA"/>
</dbReference>
<evidence type="ECO:0000313" key="1">
    <source>
        <dbReference type="EMBL" id="KAF2107236.1"/>
    </source>
</evidence>
<gene>
    <name evidence="1" type="ORF">BDV96DRAFT_616909</name>
</gene>
<name>A0A6A5YJF8_9PLEO</name>
<evidence type="ECO:0000313" key="2">
    <source>
        <dbReference type="Proteomes" id="UP000799770"/>
    </source>
</evidence>
<protein>
    <recommendedName>
        <fullName evidence="3">Six-hairpin glycosidase-like protein</fullName>
    </recommendedName>
</protein>
<evidence type="ECO:0008006" key="3">
    <source>
        <dbReference type="Google" id="ProtNLM"/>
    </source>
</evidence>
<dbReference type="GO" id="GO:0005975">
    <property type="term" value="P:carbohydrate metabolic process"/>
    <property type="evidence" value="ECO:0007669"/>
    <property type="project" value="InterPro"/>
</dbReference>
<reference evidence="1" key="1">
    <citation type="journal article" date="2020" name="Stud. Mycol.">
        <title>101 Dothideomycetes genomes: a test case for predicting lifestyles and emergence of pathogens.</title>
        <authorList>
            <person name="Haridas S."/>
            <person name="Albert R."/>
            <person name="Binder M."/>
            <person name="Bloem J."/>
            <person name="Labutti K."/>
            <person name="Salamov A."/>
            <person name="Andreopoulos B."/>
            <person name="Baker S."/>
            <person name="Barry K."/>
            <person name="Bills G."/>
            <person name="Bluhm B."/>
            <person name="Cannon C."/>
            <person name="Castanera R."/>
            <person name="Culley D."/>
            <person name="Daum C."/>
            <person name="Ezra D."/>
            <person name="Gonzalez J."/>
            <person name="Henrissat B."/>
            <person name="Kuo A."/>
            <person name="Liang C."/>
            <person name="Lipzen A."/>
            <person name="Lutzoni F."/>
            <person name="Magnuson J."/>
            <person name="Mondo S."/>
            <person name="Nolan M."/>
            <person name="Ohm R."/>
            <person name="Pangilinan J."/>
            <person name="Park H.-J."/>
            <person name="Ramirez L."/>
            <person name="Alfaro M."/>
            <person name="Sun H."/>
            <person name="Tritt A."/>
            <person name="Yoshinaga Y."/>
            <person name="Zwiers L.-H."/>
            <person name="Turgeon B."/>
            <person name="Goodwin S."/>
            <person name="Spatafora J."/>
            <person name="Crous P."/>
            <person name="Grigoriev I."/>
        </authorList>
    </citation>
    <scope>NUCLEOTIDE SEQUENCE</scope>
    <source>
        <strain evidence="1">CBS 627.86</strain>
    </source>
</reference>
<dbReference type="OrthoDB" id="3534988at2759"/>
<accession>A0A6A5YJF8</accession>
<organism evidence="1 2">
    <name type="scientific">Lophiotrema nucula</name>
    <dbReference type="NCBI Taxonomy" id="690887"/>
    <lineage>
        <taxon>Eukaryota</taxon>
        <taxon>Fungi</taxon>
        <taxon>Dikarya</taxon>
        <taxon>Ascomycota</taxon>
        <taxon>Pezizomycotina</taxon>
        <taxon>Dothideomycetes</taxon>
        <taxon>Pleosporomycetidae</taxon>
        <taxon>Pleosporales</taxon>
        <taxon>Lophiotremataceae</taxon>
        <taxon>Lophiotrema</taxon>
    </lineage>
</organism>
<dbReference type="InterPro" id="IPR008928">
    <property type="entry name" value="6-hairpin_glycosidase_sf"/>
</dbReference>
<keyword evidence="2" id="KW-1185">Reference proteome</keyword>
<proteinExistence type="predicted"/>
<sequence length="535" mass="59241">MRGHAEQRVVSKYNVVRTSLIGNETTPLQVGNGNFAFNVDNTGMQTFLPFNTLSSWAWHNDSLPADGELPSEYHGVPRLTYDRNVSYDLTDSNLKQATQWLLIGNPNRINLGRIGLKQELNIWNGVITSTLKVNGEEVKVAPQGDFSEDAVAFVVFAGVYEFPLNHTTSLVLNGNDQETAHIQHDLQETCYFVNLRWASQSPLLLTRNEPPGSDKVSAHRYSLQLMASHYPSTISFVAHFSPDKQVPPTPSTIQKRNEQDWNDFSQSLATWGRQEYFDANFPSLYKALLPSSLARAKSMGWEGARWPKMTETITGVSSPGDINALLMWQQPHVLYFAELAYSISPTRQRLECWDPILTATADYMALYPGYNSSTGYYELGLPAYGVTENTPADSSRNLAFEIAYWPQNLAPPPRADDGLYIVYEGLNSSWWHDSKLSGDPRSLIMLQGILPSTPAIDPAIAILTAKKVDQQFDDAGFAVRGGDGGTPPPFIPGNAGFLYAVAYCIAGWQESKTDAPGFPKGEGWVVKSEELGKAL</sequence>